<dbReference type="InterPro" id="IPR006578">
    <property type="entry name" value="MADF-dom"/>
</dbReference>
<reference evidence="3 4" key="1">
    <citation type="submission" date="2024-08" db="EMBL/GenBank/DDBJ databases">
        <authorList>
            <person name="Will J Nash"/>
            <person name="Angela Man"/>
            <person name="Seanna McTaggart"/>
            <person name="Kendall Baker"/>
            <person name="Tom Barker"/>
            <person name="Leah Catchpole"/>
            <person name="Alex Durrant"/>
            <person name="Karim Gharbi"/>
            <person name="Naomi Irish"/>
            <person name="Gemy Kaithakottil"/>
            <person name="Debby Ku"/>
            <person name="Aaliyah Providence"/>
            <person name="Felix Shaw"/>
            <person name="David Swarbreck"/>
            <person name="Chris Watkins"/>
            <person name="Ann M. McCartney"/>
            <person name="Giulio Formenti"/>
            <person name="Alice Mouton"/>
            <person name="Noel Vella"/>
            <person name="Bjorn M von Reumont"/>
            <person name="Adriana Vella"/>
            <person name="Wilfried Haerty"/>
        </authorList>
    </citation>
    <scope>NUCLEOTIDE SEQUENCE [LARGE SCALE GENOMIC DNA]</scope>
</reference>
<evidence type="ECO:0000313" key="4">
    <source>
        <dbReference type="Proteomes" id="UP001642520"/>
    </source>
</evidence>
<dbReference type="EMBL" id="CAXAJV020001293">
    <property type="protein sequence ID" value="CAL7945181.1"/>
    <property type="molecule type" value="Genomic_DNA"/>
</dbReference>
<protein>
    <recommendedName>
        <fullName evidence="2">MADF domain-containing protein</fullName>
    </recommendedName>
</protein>
<proteinExistence type="predicted"/>
<comment type="caution">
    <text evidence="3">The sequence shown here is derived from an EMBL/GenBank/DDBJ whole genome shotgun (WGS) entry which is preliminary data.</text>
</comment>
<dbReference type="SMART" id="SM00595">
    <property type="entry name" value="MADF"/>
    <property type="match status" value="1"/>
</dbReference>
<keyword evidence="4" id="KW-1185">Reference proteome</keyword>
<dbReference type="PANTHER" id="PTHR21505">
    <property type="entry name" value="MADF DOMAIN-CONTAINING PROTEIN-RELATED"/>
    <property type="match status" value="1"/>
</dbReference>
<dbReference type="Proteomes" id="UP001642520">
    <property type="component" value="Unassembled WGS sequence"/>
</dbReference>
<accession>A0ABP1NZG2</accession>
<feature type="compositionally biased region" description="Polar residues" evidence="1">
    <location>
        <begin position="195"/>
        <end position="204"/>
    </location>
</feature>
<gene>
    <name evidence="3" type="ORF">XYLVIOL_LOCUS7056</name>
</gene>
<evidence type="ECO:0000313" key="3">
    <source>
        <dbReference type="EMBL" id="CAL7945181.1"/>
    </source>
</evidence>
<name>A0ABP1NZG2_XYLVO</name>
<evidence type="ECO:0000256" key="1">
    <source>
        <dbReference type="SAM" id="MobiDB-lite"/>
    </source>
</evidence>
<dbReference type="PANTHER" id="PTHR21505:SF12">
    <property type="entry name" value="MADF DOMAIN-CONTAINING PROTEIN-RELATED"/>
    <property type="match status" value="1"/>
</dbReference>
<dbReference type="PROSITE" id="PS51029">
    <property type="entry name" value="MADF"/>
    <property type="match status" value="1"/>
</dbReference>
<dbReference type="Pfam" id="PF10545">
    <property type="entry name" value="MADF_DNA_bdg"/>
    <property type="match status" value="1"/>
</dbReference>
<organism evidence="3 4">
    <name type="scientific">Xylocopa violacea</name>
    <name type="common">Violet carpenter bee</name>
    <name type="synonym">Apis violacea</name>
    <dbReference type="NCBI Taxonomy" id="135666"/>
    <lineage>
        <taxon>Eukaryota</taxon>
        <taxon>Metazoa</taxon>
        <taxon>Ecdysozoa</taxon>
        <taxon>Arthropoda</taxon>
        <taxon>Hexapoda</taxon>
        <taxon>Insecta</taxon>
        <taxon>Pterygota</taxon>
        <taxon>Neoptera</taxon>
        <taxon>Endopterygota</taxon>
        <taxon>Hymenoptera</taxon>
        <taxon>Apocrita</taxon>
        <taxon>Aculeata</taxon>
        <taxon>Apoidea</taxon>
        <taxon>Anthophila</taxon>
        <taxon>Apidae</taxon>
        <taxon>Xylocopa</taxon>
        <taxon>Xylocopa</taxon>
    </lineage>
</organism>
<sequence length="290" mass="34274">MILSESRCVIDFQEFVRSRPRFPDLSRVRCCEPAHPLRVSIYRVSAYRTIVISADRQSKEQTLELIAQYRKRSLLWDPKSPNRYNKIRKEEAWQEIAQKMKRSVDECKKKMEYLLTALRREKMKIRRSIRKGVGEVYESSWFAFEPMRFIWDKNNCRRTLNTVAGVIKEEVDMPTEVPNEEVNSGLARLQDKSSDPSSSNAQCSQQLLPKKKLKTQVDQHLDKAFQILTTSAHQLNDESHHFGNFVASKLRNYDENVRHAIQSDIMNIFMRANRGYYNNFNNYHDLNKYI</sequence>
<evidence type="ECO:0000259" key="2">
    <source>
        <dbReference type="PROSITE" id="PS51029"/>
    </source>
</evidence>
<feature type="domain" description="MADF" evidence="2">
    <location>
        <begin position="64"/>
        <end position="155"/>
    </location>
</feature>
<feature type="region of interest" description="Disordered" evidence="1">
    <location>
        <begin position="174"/>
        <end position="204"/>
    </location>
</feature>